<name>A0ABY8B6K2_9BACL</name>
<gene>
    <name evidence="1" type="ORF">OE059_04710</name>
</gene>
<protein>
    <submittedName>
        <fullName evidence="1">Uncharacterized protein</fullName>
    </submittedName>
</protein>
<dbReference type="RefSeq" id="WP_275060469.1">
    <property type="nucleotide sequence ID" value="NZ_CP109617.1"/>
</dbReference>
<evidence type="ECO:0000313" key="2">
    <source>
        <dbReference type="Proteomes" id="UP001219957"/>
    </source>
</evidence>
<dbReference type="EMBL" id="CP109617">
    <property type="protein sequence ID" value="WED56164.1"/>
    <property type="molecule type" value="Genomic_DNA"/>
</dbReference>
<dbReference type="Proteomes" id="UP001219957">
    <property type="component" value="Chromosome"/>
</dbReference>
<organism evidence="1 2">
    <name type="scientific">Exiguobacterium profundum</name>
    <dbReference type="NCBI Taxonomy" id="307643"/>
    <lineage>
        <taxon>Bacteria</taxon>
        <taxon>Bacillati</taxon>
        <taxon>Bacillota</taxon>
        <taxon>Bacilli</taxon>
        <taxon>Bacillales</taxon>
        <taxon>Bacillales Family XII. Incertae Sedis</taxon>
        <taxon>Exiguobacterium</taxon>
    </lineage>
</organism>
<keyword evidence="2" id="KW-1185">Reference proteome</keyword>
<evidence type="ECO:0000313" key="1">
    <source>
        <dbReference type="EMBL" id="WED56164.1"/>
    </source>
</evidence>
<reference evidence="1 2" key="1">
    <citation type="submission" date="2022-10" db="EMBL/GenBank/DDBJ databases">
        <title>Complete genome sequence of Exiguobacterium profundum TSS-3 isolated from an extremely saline-alkaline spring located in Ixtapa, Chiapas-Mexico.</title>
        <authorList>
            <person name="Rincon-Rosales R."/>
            <person name="Rogel M.A."/>
            <person name="Rincon-Molina C.I."/>
            <person name="Guerrero G."/>
            <person name="Manzano-Gomez L.A."/>
            <person name="Lopez-Lopez A."/>
            <person name="Rincon Molina F.A."/>
            <person name="Martinez-Romero E."/>
        </authorList>
    </citation>
    <scope>NUCLEOTIDE SEQUENCE [LARGE SCALE GENOMIC DNA]</scope>
    <source>
        <strain evidence="1 2">TSS-3</strain>
    </source>
</reference>
<proteinExistence type="predicted"/>
<sequence length="109" mass="12406">MRATEMDPHVSYLAFDGETPRRIMRDARGQVFSFEWVDLGYKVDGKTVSAMIPVLLSANGQLGKHYRIERKWKNRDVFDYPDASGRAALTMPRAAERIVKYQMAAGNPL</sequence>
<accession>A0ABY8B6K2</accession>